<evidence type="ECO:0000313" key="1">
    <source>
        <dbReference type="EMBL" id="CDW34144.1"/>
    </source>
</evidence>
<sequence>MPMYLFYPTQFLEWKNLFFLFQEYLFLILFFPLSREHRFFHGFQFHLQMKFEHQYQLLLIPVHLFYPSLFL</sequence>
<organism evidence="1">
    <name type="scientific">Lepeophtheirus salmonis</name>
    <name type="common">Salmon louse</name>
    <name type="synonym">Caligus salmonis</name>
    <dbReference type="NCBI Taxonomy" id="72036"/>
    <lineage>
        <taxon>Eukaryota</taxon>
        <taxon>Metazoa</taxon>
        <taxon>Ecdysozoa</taxon>
        <taxon>Arthropoda</taxon>
        <taxon>Crustacea</taxon>
        <taxon>Multicrustacea</taxon>
        <taxon>Hexanauplia</taxon>
        <taxon>Copepoda</taxon>
        <taxon>Siphonostomatoida</taxon>
        <taxon>Caligidae</taxon>
        <taxon>Lepeophtheirus</taxon>
    </lineage>
</organism>
<proteinExistence type="predicted"/>
<dbReference type="AlphaFoldDB" id="A0A0K2U7A1"/>
<protein>
    <submittedName>
        <fullName evidence="1">Uncharacterized protein</fullName>
    </submittedName>
</protein>
<reference evidence="1" key="1">
    <citation type="submission" date="2014-05" db="EMBL/GenBank/DDBJ databases">
        <authorList>
            <person name="Chronopoulou M."/>
        </authorList>
    </citation>
    <scope>NUCLEOTIDE SEQUENCE</scope>
    <source>
        <tissue evidence="1">Whole organism</tissue>
    </source>
</reference>
<name>A0A0K2U7A1_LEPSM</name>
<accession>A0A0K2U7A1</accession>
<dbReference type="EMBL" id="HACA01016783">
    <property type="protein sequence ID" value="CDW34144.1"/>
    <property type="molecule type" value="Transcribed_RNA"/>
</dbReference>